<evidence type="ECO:0000259" key="1">
    <source>
        <dbReference type="Pfam" id="PF01548"/>
    </source>
</evidence>
<proteinExistence type="predicted"/>
<dbReference type="PANTHER" id="PTHR33055">
    <property type="entry name" value="TRANSPOSASE FOR INSERTION SEQUENCE ELEMENT IS1111A"/>
    <property type="match status" value="1"/>
</dbReference>
<name>A0ABU0BW17_9HYPH</name>
<keyword evidence="3" id="KW-1185">Reference proteome</keyword>
<feature type="domain" description="Transposase IS110-like N-terminal" evidence="1">
    <location>
        <begin position="55"/>
        <end position="183"/>
    </location>
</feature>
<reference evidence="2 3" key="1">
    <citation type="submission" date="2023-07" db="EMBL/GenBank/DDBJ databases">
        <title>Genomic Encyclopedia of Type Strains, Phase IV (KMG-IV): sequencing the most valuable type-strain genomes for metagenomic binning, comparative biology and taxonomic classification.</title>
        <authorList>
            <person name="Goeker M."/>
        </authorList>
    </citation>
    <scope>NUCLEOTIDE SEQUENCE [LARGE SCALE GENOMIC DNA]</scope>
    <source>
        <strain evidence="2 3">DSM 1112</strain>
    </source>
</reference>
<dbReference type="InterPro" id="IPR002525">
    <property type="entry name" value="Transp_IS110-like_N"/>
</dbReference>
<dbReference type="PANTHER" id="PTHR33055:SF3">
    <property type="entry name" value="PUTATIVE TRANSPOSASE FOR IS117-RELATED"/>
    <property type="match status" value="1"/>
</dbReference>
<accession>A0ABU0BW17</accession>
<dbReference type="InterPro" id="IPR047650">
    <property type="entry name" value="Transpos_IS110"/>
</dbReference>
<evidence type="ECO:0000313" key="2">
    <source>
        <dbReference type="EMBL" id="MDQ0322455.1"/>
    </source>
</evidence>
<gene>
    <name evidence="2" type="ORF">QO002_004661</name>
</gene>
<comment type="caution">
    <text evidence="2">The sequence shown here is derived from an EMBL/GenBank/DDBJ whole genome shotgun (WGS) entry which is preliminary data.</text>
</comment>
<sequence>MEAKSVQLEMQTAVRTDLGAIFVSLELSRSTWLITSLSPGNGEKMSKHVVDGGNIAALLARFEQLQQKARLRTGKSFPIVTIQEAGLAGFWIHRVLEAKGIESYVVDAASIATSRRRRRVKTDKIDGEALTRTLLAFKRGEPRVCAMVRAPSHEDEDRRRICRERKVLIAERVRHVNRVKGLLFTQGVSDYQPLRKDRRKCLEELQTGDGRDLPSHLKTQINRELDRLELLLEQIAGVERERNSLLSVNEPLTFEAPDSAAGANHRVGQGRLKIAHCNGP</sequence>
<evidence type="ECO:0000313" key="3">
    <source>
        <dbReference type="Proteomes" id="UP001230207"/>
    </source>
</evidence>
<protein>
    <submittedName>
        <fullName evidence="2">Transposase</fullName>
    </submittedName>
</protein>
<organism evidence="2 3">
    <name type="scientific">Pararhizobium capsulatum DSM 1112</name>
    <dbReference type="NCBI Taxonomy" id="1121113"/>
    <lineage>
        <taxon>Bacteria</taxon>
        <taxon>Pseudomonadati</taxon>
        <taxon>Pseudomonadota</taxon>
        <taxon>Alphaproteobacteria</taxon>
        <taxon>Hyphomicrobiales</taxon>
        <taxon>Rhizobiaceae</taxon>
        <taxon>Rhizobium/Agrobacterium group</taxon>
        <taxon>Pararhizobium</taxon>
    </lineage>
</organism>
<dbReference type="EMBL" id="JAUSVF010000002">
    <property type="protein sequence ID" value="MDQ0322455.1"/>
    <property type="molecule type" value="Genomic_DNA"/>
</dbReference>
<dbReference type="Pfam" id="PF01548">
    <property type="entry name" value="DEDD_Tnp_IS110"/>
    <property type="match status" value="1"/>
</dbReference>
<dbReference type="Proteomes" id="UP001230207">
    <property type="component" value="Unassembled WGS sequence"/>
</dbReference>